<sequence length="69" mass="7298">MASGSTELTAPPLPTATGVLAGDRAVAAAVDWVTVVRLAVTPTATRHARVRCRTEHVTRADISTSRWSK</sequence>
<name>A0A837D4Q5_9PSEU</name>
<evidence type="ECO:0000313" key="1">
    <source>
        <dbReference type="EMBL" id="KHF42620.1"/>
    </source>
</evidence>
<proteinExistence type="predicted"/>
<dbReference type="Proteomes" id="UP000030848">
    <property type="component" value="Unassembled WGS sequence"/>
</dbReference>
<protein>
    <submittedName>
        <fullName evidence="1">Uncharacterized protein</fullName>
    </submittedName>
</protein>
<dbReference type="EMBL" id="JRZE01000006">
    <property type="protein sequence ID" value="KHF42620.1"/>
    <property type="molecule type" value="Genomic_DNA"/>
</dbReference>
<accession>A0A837D4Q5</accession>
<evidence type="ECO:0000313" key="2">
    <source>
        <dbReference type="Proteomes" id="UP000030848"/>
    </source>
</evidence>
<dbReference type="AlphaFoldDB" id="A0A837D4Q5"/>
<reference evidence="1 2" key="1">
    <citation type="submission" date="2014-10" db="EMBL/GenBank/DDBJ databases">
        <title>Genome sequence of Micropolyspora internatus JCM3315.</title>
        <authorList>
            <person name="Shin S.-K."/>
            <person name="Yi H."/>
        </authorList>
    </citation>
    <scope>NUCLEOTIDE SEQUENCE [LARGE SCALE GENOMIC DNA]</scope>
    <source>
        <strain evidence="1 2">JCM 3315</strain>
    </source>
</reference>
<gene>
    <name evidence="1" type="ORF">MINT15_28220</name>
</gene>
<comment type="caution">
    <text evidence="1">The sequence shown here is derived from an EMBL/GenBank/DDBJ whole genome shotgun (WGS) entry which is preliminary data.</text>
</comment>
<organism evidence="1 2">
    <name type="scientific">Saccharomonospora viridis</name>
    <dbReference type="NCBI Taxonomy" id="1852"/>
    <lineage>
        <taxon>Bacteria</taxon>
        <taxon>Bacillati</taxon>
        <taxon>Actinomycetota</taxon>
        <taxon>Actinomycetes</taxon>
        <taxon>Pseudonocardiales</taxon>
        <taxon>Pseudonocardiaceae</taxon>
        <taxon>Saccharomonospora</taxon>
    </lineage>
</organism>